<comment type="caution">
    <text evidence="9">The sequence shown here is derived from an EMBL/GenBank/DDBJ whole genome shotgun (WGS) entry which is preliminary data.</text>
</comment>
<feature type="transmembrane region" description="Helical" evidence="7">
    <location>
        <begin position="76"/>
        <end position="97"/>
    </location>
</feature>
<dbReference type="SUPFAM" id="SSF109604">
    <property type="entry name" value="HD-domain/PDEase-like"/>
    <property type="match status" value="1"/>
</dbReference>
<dbReference type="GO" id="GO:0046872">
    <property type="term" value="F:metal ion binding"/>
    <property type="evidence" value="ECO:0007669"/>
    <property type="project" value="UniProtKB-KW"/>
</dbReference>
<protein>
    <recommendedName>
        <fullName evidence="6">Phosphodiesterase</fullName>
        <ecNumber evidence="6">3.1.4.-</ecNumber>
    </recommendedName>
</protein>
<evidence type="ECO:0000256" key="2">
    <source>
        <dbReference type="ARBA" id="ARBA00022801"/>
    </source>
</evidence>
<dbReference type="InterPro" id="IPR003607">
    <property type="entry name" value="HD/PDEase_dom"/>
</dbReference>
<dbReference type="GO" id="GO:0007165">
    <property type="term" value="P:signal transduction"/>
    <property type="evidence" value="ECO:0007669"/>
    <property type="project" value="InterPro"/>
</dbReference>
<dbReference type="Pfam" id="PF00233">
    <property type="entry name" value="PDEase_I"/>
    <property type="match status" value="1"/>
</dbReference>
<feature type="binding site" evidence="4">
    <location>
        <begin position="461"/>
        <end position="465"/>
    </location>
    <ligand>
        <name>AMP</name>
        <dbReference type="ChEBI" id="CHEBI:456215"/>
    </ligand>
</feature>
<dbReference type="PANTHER" id="PTHR11347">
    <property type="entry name" value="CYCLIC NUCLEOTIDE PHOSPHODIESTERASE"/>
    <property type="match status" value="1"/>
</dbReference>
<dbReference type="PRINTS" id="PR00387">
    <property type="entry name" value="PDIESTERASE1"/>
</dbReference>
<dbReference type="PROSITE" id="PS00126">
    <property type="entry name" value="PDEASE_I_1"/>
    <property type="match status" value="1"/>
</dbReference>
<feature type="transmembrane region" description="Helical" evidence="7">
    <location>
        <begin position="174"/>
        <end position="192"/>
    </location>
</feature>
<dbReference type="InterPro" id="IPR036971">
    <property type="entry name" value="PDEase_catalytic_dom_sf"/>
</dbReference>
<feature type="active site" description="Proton donor" evidence="3">
    <location>
        <position position="461"/>
    </location>
</feature>
<comment type="similarity">
    <text evidence="6">Belongs to the cyclic nucleotide phosphodiesterase family.</text>
</comment>
<comment type="cofactor">
    <cofactor evidence="6">
        <name>a divalent metal cation</name>
        <dbReference type="ChEBI" id="CHEBI:60240"/>
    </cofactor>
    <text evidence="6">Binds 2 divalent metal cations per subunit. Site 1 may preferentially bind zinc ions, while site 2 has a preference for magnesium and/or manganese ions.</text>
</comment>
<feature type="binding site" evidence="5">
    <location>
        <position position="615"/>
    </location>
    <ligand>
        <name>Zn(2+)</name>
        <dbReference type="ChEBI" id="CHEBI:29105"/>
        <label>1</label>
    </ligand>
</feature>
<feature type="transmembrane region" description="Helical" evidence="7">
    <location>
        <begin position="109"/>
        <end position="135"/>
    </location>
</feature>
<feature type="binding site" evidence="5">
    <location>
        <position position="502"/>
    </location>
    <ligand>
        <name>Zn(2+)</name>
        <dbReference type="ChEBI" id="CHEBI:29105"/>
        <label>1</label>
    </ligand>
</feature>
<dbReference type="SMART" id="SM00471">
    <property type="entry name" value="HDc"/>
    <property type="match status" value="1"/>
</dbReference>
<gene>
    <name evidence="9" type="ORF">BSTOLATCC_MIC27699</name>
</gene>
<keyword evidence="7" id="KW-0812">Transmembrane</keyword>
<keyword evidence="1 5" id="KW-0479">Metal-binding</keyword>
<evidence type="ECO:0000256" key="3">
    <source>
        <dbReference type="PIRSR" id="PIRSR623088-1"/>
    </source>
</evidence>
<keyword evidence="2 6" id="KW-0378">Hydrolase</keyword>
<keyword evidence="10" id="KW-1185">Reference proteome</keyword>
<sequence length="744" mass="86232">MLGEELQMGIDRTISNQADSVIYLINEHSQYETPNLPIDQNILDFSQRQMDFKFKVTLFCDSEDCKNLSKELKSKLVIYYIFYTGALAIKLMSEILFSSEYTVPWSHMLFHILSCACLFCISMVILFFVCISGVALTFNRELYTLLSVLTIIYYCLGEESILSGITSDSYDHQFPNGVIYIVALISVTKALIFNCFKYVTFLSVFGSLFYLIIGLIFTKASSYTIVCDFLIMLLLLSLQTFDAHQVDYRTRQLFYRKIQEEEALMPITSYANRGVRTINNVNSEVEQIVKCCDHIKSHIKSAAKIIMFNDVKKNLKEAANEIEKIKRRVAHGSFLADIKIEPSYEIDEEDRVFLTQMFSELKTPTPRRSRRPSIQQMLERINNFPFANYGAAELENVLTGMGKNWSFDIWFVYNATGHSIIIVADYLFQKWGLKNEFRIKDETIQNYFKSLEQTYKPVPYHNACHAADVLHTIMYFITQSEQGFSSLCALDTIAIFVAALGHDVGHPAVTNRFLANNRDELAIKYNDCSVLEMMHCSITFEIMTYHDHDIFLHLSNEEWFKARKMIVEMILQTDMSKHFEFLGKFKTRAISLCDISLENDDDKNFILSMALKCADLGHAAKYQELHEKWTSFICEEFFRQGDMERERKQPISVYCDRNDTNVPKSQVGFLKNVAFPLYEAWCTYLNEDTIKQVCLEQIKMNIAFWESKCIDRRNTMIIIGKDKDSPKNPAIVKRHTDFNPKSKL</sequence>
<reference evidence="9" key="1">
    <citation type="submission" date="2021-09" db="EMBL/GenBank/DDBJ databases">
        <authorList>
            <consortium name="AG Swart"/>
            <person name="Singh M."/>
            <person name="Singh A."/>
            <person name="Seah K."/>
            <person name="Emmerich C."/>
        </authorList>
    </citation>
    <scope>NUCLEOTIDE SEQUENCE</scope>
    <source>
        <strain evidence="9">ATCC30299</strain>
    </source>
</reference>
<dbReference type="InterPro" id="IPR023088">
    <property type="entry name" value="PDEase"/>
</dbReference>
<proteinExistence type="inferred from homology"/>
<accession>A0AAU9J734</accession>
<feature type="transmembrane region" description="Helical" evidence="7">
    <location>
        <begin position="199"/>
        <end position="217"/>
    </location>
</feature>
<evidence type="ECO:0000256" key="7">
    <source>
        <dbReference type="SAM" id="Phobius"/>
    </source>
</evidence>
<feature type="transmembrane region" description="Helical" evidence="7">
    <location>
        <begin position="142"/>
        <end position="162"/>
    </location>
</feature>
<dbReference type="EMBL" id="CAJZBQ010000027">
    <property type="protein sequence ID" value="CAG9321131.1"/>
    <property type="molecule type" value="Genomic_DNA"/>
</dbReference>
<evidence type="ECO:0000256" key="4">
    <source>
        <dbReference type="PIRSR" id="PIRSR623088-2"/>
    </source>
</evidence>
<evidence type="ECO:0000313" key="10">
    <source>
        <dbReference type="Proteomes" id="UP001162131"/>
    </source>
</evidence>
<dbReference type="AlphaFoldDB" id="A0AAU9J734"/>
<feature type="binding site" evidence="5">
    <location>
        <position position="503"/>
    </location>
    <ligand>
        <name>Zn(2+)</name>
        <dbReference type="ChEBI" id="CHEBI:29105"/>
        <label>2</label>
    </ligand>
</feature>
<dbReference type="GO" id="GO:0004114">
    <property type="term" value="F:3',5'-cyclic-nucleotide phosphodiesterase activity"/>
    <property type="evidence" value="ECO:0007669"/>
    <property type="project" value="InterPro"/>
</dbReference>
<feature type="binding site" evidence="5">
    <location>
        <position position="503"/>
    </location>
    <ligand>
        <name>Zn(2+)</name>
        <dbReference type="ChEBI" id="CHEBI:29105"/>
        <label>1</label>
    </ligand>
</feature>
<evidence type="ECO:0000313" key="9">
    <source>
        <dbReference type="EMBL" id="CAG9321131.1"/>
    </source>
</evidence>
<evidence type="ECO:0000256" key="5">
    <source>
        <dbReference type="PIRSR" id="PIRSR623088-3"/>
    </source>
</evidence>
<dbReference type="InterPro" id="IPR002073">
    <property type="entry name" value="PDEase_catalytic_dom"/>
</dbReference>
<dbReference type="Gene3D" id="1.10.1300.10">
    <property type="entry name" value="3'5'-cyclic nucleotide phosphodiesterase, catalytic domain"/>
    <property type="match status" value="1"/>
</dbReference>
<dbReference type="EC" id="3.1.4.-" evidence="6"/>
<feature type="domain" description="PDEase" evidence="8">
    <location>
        <begin position="366"/>
        <end position="712"/>
    </location>
</feature>
<feature type="binding site" evidence="4">
    <location>
        <position position="503"/>
    </location>
    <ligand>
        <name>AMP</name>
        <dbReference type="ChEBI" id="CHEBI:456215"/>
    </ligand>
</feature>
<keyword evidence="7" id="KW-1133">Transmembrane helix</keyword>
<dbReference type="PROSITE" id="PS51845">
    <property type="entry name" value="PDEASE_I_2"/>
    <property type="match status" value="1"/>
</dbReference>
<name>A0AAU9J734_9CILI</name>
<feature type="binding site" evidence="4">
    <location>
        <position position="666"/>
    </location>
    <ligand>
        <name>AMP</name>
        <dbReference type="ChEBI" id="CHEBI:456215"/>
    </ligand>
</feature>
<dbReference type="InterPro" id="IPR023174">
    <property type="entry name" value="PDEase_CS"/>
</dbReference>
<feature type="binding site" evidence="5">
    <location>
        <position position="465"/>
    </location>
    <ligand>
        <name>Zn(2+)</name>
        <dbReference type="ChEBI" id="CHEBI:29105"/>
        <label>1</label>
    </ligand>
</feature>
<keyword evidence="7" id="KW-0472">Membrane</keyword>
<dbReference type="Proteomes" id="UP001162131">
    <property type="component" value="Unassembled WGS sequence"/>
</dbReference>
<evidence type="ECO:0000256" key="1">
    <source>
        <dbReference type="ARBA" id="ARBA00022723"/>
    </source>
</evidence>
<dbReference type="CDD" id="cd00077">
    <property type="entry name" value="HDc"/>
    <property type="match status" value="1"/>
</dbReference>
<evidence type="ECO:0000259" key="8">
    <source>
        <dbReference type="PROSITE" id="PS51845"/>
    </source>
</evidence>
<organism evidence="9 10">
    <name type="scientific">Blepharisma stoltei</name>
    <dbReference type="NCBI Taxonomy" id="1481888"/>
    <lineage>
        <taxon>Eukaryota</taxon>
        <taxon>Sar</taxon>
        <taxon>Alveolata</taxon>
        <taxon>Ciliophora</taxon>
        <taxon>Postciliodesmatophora</taxon>
        <taxon>Heterotrichea</taxon>
        <taxon>Heterotrichida</taxon>
        <taxon>Blepharismidae</taxon>
        <taxon>Blepharisma</taxon>
    </lineage>
</organism>
<evidence type="ECO:0000256" key="6">
    <source>
        <dbReference type="RuleBase" id="RU363067"/>
    </source>
</evidence>
<feature type="binding site" evidence="4">
    <location>
        <position position="615"/>
    </location>
    <ligand>
        <name>AMP</name>
        <dbReference type="ChEBI" id="CHEBI:456215"/>
    </ligand>
</feature>